<sequence length="145" mass="16283">MDINRPDYRIDSERRRLEGHVRSVACIGSTARYILNELPSRCMINVADFDMWSCHPKLFANAVLCGITGRDYQYNEVDGLTDYLEAAEALGIVFAIDEKYFPMAQKYSLNILMSGKSGRELDITGISLGRGAITIPSCILHENLM</sequence>
<dbReference type="EMBL" id="CBHH010000019">
    <property type="protein sequence ID" value="CDD55735.1"/>
    <property type="molecule type" value="Genomic_DNA"/>
</dbReference>
<accession>R7ABK8</accession>
<proteinExistence type="predicted"/>
<dbReference type="AlphaFoldDB" id="R7ABK8"/>
<name>R7ABK8_9FIRM</name>
<evidence type="ECO:0000313" key="2">
    <source>
        <dbReference type="Proteomes" id="UP000018141"/>
    </source>
</evidence>
<comment type="caution">
    <text evidence="1">The sequence shown here is derived from an EMBL/GenBank/DDBJ whole genome shotgun (WGS) entry which is preliminary data.</text>
</comment>
<dbReference type="Proteomes" id="UP000018141">
    <property type="component" value="Unassembled WGS sequence"/>
</dbReference>
<gene>
    <name evidence="1" type="ORF">BN656_00470</name>
</gene>
<protein>
    <submittedName>
        <fullName evidence="1">Uncharacterized protein</fullName>
    </submittedName>
</protein>
<evidence type="ECO:0000313" key="1">
    <source>
        <dbReference type="EMBL" id="CDD55735.1"/>
    </source>
</evidence>
<reference evidence="1" key="1">
    <citation type="submission" date="2012-11" db="EMBL/GenBank/DDBJ databases">
        <title>Dependencies among metagenomic species, viruses, plasmids and units of genetic variation.</title>
        <authorList>
            <person name="Nielsen H.B."/>
            <person name="Almeida M."/>
            <person name="Juncker A.S."/>
            <person name="Rasmussen S."/>
            <person name="Li J."/>
            <person name="Sunagawa S."/>
            <person name="Plichta D."/>
            <person name="Gautier L."/>
            <person name="Le Chatelier E."/>
            <person name="Peletier E."/>
            <person name="Bonde I."/>
            <person name="Nielsen T."/>
            <person name="Manichanh C."/>
            <person name="Arumugam M."/>
            <person name="Batto J."/>
            <person name="Santos M.B.Q.D."/>
            <person name="Blom N."/>
            <person name="Borruel N."/>
            <person name="Burgdorf K.S."/>
            <person name="Boumezbeur F."/>
            <person name="Casellas F."/>
            <person name="Dore J."/>
            <person name="Guarner F."/>
            <person name="Hansen T."/>
            <person name="Hildebrand F."/>
            <person name="Kaas R.S."/>
            <person name="Kennedy S."/>
            <person name="Kristiansen K."/>
            <person name="Kultima J.R."/>
            <person name="Leonard P."/>
            <person name="Levenez F."/>
            <person name="Lund O."/>
            <person name="Moumen B."/>
            <person name="Le Paslier D."/>
            <person name="Pons N."/>
            <person name="Pedersen O."/>
            <person name="Prifti E."/>
            <person name="Qin J."/>
            <person name="Raes J."/>
            <person name="Tap J."/>
            <person name="Tims S."/>
            <person name="Ussery D.W."/>
            <person name="Yamada T."/>
            <person name="MetaHit consortium"/>
            <person name="Renault P."/>
            <person name="Sicheritz-Ponten T."/>
            <person name="Bork P."/>
            <person name="Wang J."/>
            <person name="Brunak S."/>
            <person name="Ehrlich S.D."/>
        </authorList>
    </citation>
    <scope>NUCLEOTIDE SEQUENCE [LARGE SCALE GENOMIC DNA]</scope>
</reference>
<organism evidence="1 2">
    <name type="scientific">Bacteroides pectinophilus CAG:437</name>
    <dbReference type="NCBI Taxonomy" id="1263051"/>
    <lineage>
        <taxon>Bacteria</taxon>
        <taxon>Bacillati</taxon>
        <taxon>Bacillota</taxon>
        <taxon>Clostridia</taxon>
        <taxon>Eubacteriales</taxon>
    </lineage>
</organism>